<accession>A0AAD6VIW3</accession>
<feature type="region of interest" description="Disordered" evidence="1">
    <location>
        <begin position="184"/>
        <end position="204"/>
    </location>
</feature>
<proteinExistence type="predicted"/>
<feature type="region of interest" description="Disordered" evidence="1">
    <location>
        <begin position="97"/>
        <end position="170"/>
    </location>
</feature>
<evidence type="ECO:0000256" key="1">
    <source>
        <dbReference type="SAM" id="MobiDB-lite"/>
    </source>
</evidence>
<keyword evidence="3" id="KW-1185">Reference proteome</keyword>
<comment type="caution">
    <text evidence="2">The sequence shown here is derived from an EMBL/GenBank/DDBJ whole genome shotgun (WGS) entry which is preliminary data.</text>
</comment>
<feature type="region of interest" description="Disordered" evidence="1">
    <location>
        <begin position="1"/>
        <end position="76"/>
    </location>
</feature>
<gene>
    <name evidence="2" type="ORF">GGX14DRAFT_696609</name>
</gene>
<feature type="compositionally biased region" description="Low complexity" evidence="1">
    <location>
        <begin position="135"/>
        <end position="150"/>
    </location>
</feature>
<evidence type="ECO:0000313" key="3">
    <source>
        <dbReference type="Proteomes" id="UP001219525"/>
    </source>
</evidence>
<sequence>MPPTLRSSPASQRTTRNSSKTPISTPEKHSTPTPGKARYCATCKRPRKGHPRTGCPFTDEVDAGQPDGDVSQEGSPTCTVADALDALNLTAADADIDSEGEESFENAGSGGTKGGKKPFARMPGMLAPEPSWMYSESSQTSSTPESTPEMESIEMKRERKPRTPVTPMPGMLAPLPSWIYSQSSQVSCKDESPPSPDASFSSASSPYLGLSQLTECDDVPSQCVPDCVPPPPDPAPHTRSLARTLTEGERAAFTASLAHLAKAAVFVLPAADAPSAAAAAMDRGLSARLLQLDHADVLLIVGHTEGAVAVLEHQVEAKMHALVPPTQGALGAAAKAVLIGAVGAVAAWGALAFA</sequence>
<name>A0AAD6VIW3_9AGAR</name>
<reference evidence="2" key="1">
    <citation type="submission" date="2023-03" db="EMBL/GenBank/DDBJ databases">
        <title>Massive genome expansion in bonnet fungi (Mycena s.s.) driven by repeated elements and novel gene families across ecological guilds.</title>
        <authorList>
            <consortium name="Lawrence Berkeley National Laboratory"/>
            <person name="Harder C.B."/>
            <person name="Miyauchi S."/>
            <person name="Viragh M."/>
            <person name="Kuo A."/>
            <person name="Thoen E."/>
            <person name="Andreopoulos B."/>
            <person name="Lu D."/>
            <person name="Skrede I."/>
            <person name="Drula E."/>
            <person name="Henrissat B."/>
            <person name="Morin E."/>
            <person name="Kohler A."/>
            <person name="Barry K."/>
            <person name="LaButti K."/>
            <person name="Morin E."/>
            <person name="Salamov A."/>
            <person name="Lipzen A."/>
            <person name="Mereny Z."/>
            <person name="Hegedus B."/>
            <person name="Baldrian P."/>
            <person name="Stursova M."/>
            <person name="Weitz H."/>
            <person name="Taylor A."/>
            <person name="Grigoriev I.V."/>
            <person name="Nagy L.G."/>
            <person name="Martin F."/>
            <person name="Kauserud H."/>
        </authorList>
    </citation>
    <scope>NUCLEOTIDE SEQUENCE</scope>
    <source>
        <strain evidence="2">9144</strain>
    </source>
</reference>
<protein>
    <submittedName>
        <fullName evidence="2">Uncharacterized protein</fullName>
    </submittedName>
</protein>
<evidence type="ECO:0000313" key="2">
    <source>
        <dbReference type="EMBL" id="KAJ7214385.1"/>
    </source>
</evidence>
<dbReference type="EMBL" id="JARJCW010000019">
    <property type="protein sequence ID" value="KAJ7214385.1"/>
    <property type="molecule type" value="Genomic_DNA"/>
</dbReference>
<organism evidence="2 3">
    <name type="scientific">Mycena pura</name>
    <dbReference type="NCBI Taxonomy" id="153505"/>
    <lineage>
        <taxon>Eukaryota</taxon>
        <taxon>Fungi</taxon>
        <taxon>Dikarya</taxon>
        <taxon>Basidiomycota</taxon>
        <taxon>Agaricomycotina</taxon>
        <taxon>Agaricomycetes</taxon>
        <taxon>Agaricomycetidae</taxon>
        <taxon>Agaricales</taxon>
        <taxon>Marasmiineae</taxon>
        <taxon>Mycenaceae</taxon>
        <taxon>Mycena</taxon>
    </lineage>
</organism>
<dbReference type="Proteomes" id="UP001219525">
    <property type="component" value="Unassembled WGS sequence"/>
</dbReference>
<dbReference type="AlphaFoldDB" id="A0AAD6VIW3"/>
<feature type="compositionally biased region" description="Polar residues" evidence="1">
    <location>
        <begin position="1"/>
        <end position="24"/>
    </location>
</feature>